<dbReference type="AlphaFoldDB" id="R1HWD9"/>
<feature type="compositionally biased region" description="Basic and acidic residues" evidence="1">
    <location>
        <begin position="53"/>
        <end position="65"/>
    </location>
</feature>
<keyword evidence="3" id="KW-1185">Reference proteome</keyword>
<reference evidence="2 3" key="1">
    <citation type="submission" date="2013-02" db="EMBL/GenBank/DDBJ databases">
        <title>Draft genome sequence of Amycolatopsis vancoresmycina strain DSM 44592T.</title>
        <authorList>
            <person name="Kumar S."/>
            <person name="Kaur N."/>
            <person name="Kaur C."/>
            <person name="Raghava G.P.S."/>
            <person name="Mayilraj S."/>
        </authorList>
    </citation>
    <scope>NUCLEOTIDE SEQUENCE [LARGE SCALE GENOMIC DNA]</scope>
    <source>
        <strain evidence="2 3">DSM 44592</strain>
    </source>
</reference>
<gene>
    <name evidence="2" type="ORF">H480_30681</name>
</gene>
<feature type="region of interest" description="Disordered" evidence="1">
    <location>
        <begin position="30"/>
        <end position="65"/>
    </location>
</feature>
<organism evidence="2 3">
    <name type="scientific">Amycolatopsis vancoresmycina DSM 44592</name>
    <dbReference type="NCBI Taxonomy" id="1292037"/>
    <lineage>
        <taxon>Bacteria</taxon>
        <taxon>Bacillati</taxon>
        <taxon>Actinomycetota</taxon>
        <taxon>Actinomycetes</taxon>
        <taxon>Pseudonocardiales</taxon>
        <taxon>Pseudonocardiaceae</taxon>
        <taxon>Amycolatopsis</taxon>
    </lineage>
</organism>
<dbReference type="PATRIC" id="fig|1292037.4.peg.5772"/>
<dbReference type="Proteomes" id="UP000014139">
    <property type="component" value="Unassembled WGS sequence"/>
</dbReference>
<protein>
    <submittedName>
        <fullName evidence="2">Uncharacterized protein</fullName>
    </submittedName>
</protein>
<dbReference type="EMBL" id="AOUO01000492">
    <property type="protein sequence ID" value="EOD64656.1"/>
    <property type="molecule type" value="Genomic_DNA"/>
</dbReference>
<evidence type="ECO:0000313" key="3">
    <source>
        <dbReference type="Proteomes" id="UP000014139"/>
    </source>
</evidence>
<proteinExistence type="predicted"/>
<feature type="compositionally biased region" description="Low complexity" evidence="1">
    <location>
        <begin position="39"/>
        <end position="50"/>
    </location>
</feature>
<comment type="caution">
    <text evidence="2">The sequence shown here is derived from an EMBL/GenBank/DDBJ whole genome shotgun (WGS) entry which is preliminary data.</text>
</comment>
<evidence type="ECO:0000313" key="2">
    <source>
        <dbReference type="EMBL" id="EOD64656.1"/>
    </source>
</evidence>
<evidence type="ECO:0000256" key="1">
    <source>
        <dbReference type="SAM" id="MobiDB-lite"/>
    </source>
</evidence>
<accession>R1HWD9</accession>
<sequence length="65" mass="6959">MRTTEGEGVDRVVAAAPRDLTVREAILAAAEQNSGVPHQRQAAAQPAAEATEADERAPDERRRHG</sequence>
<name>R1HWD9_9PSEU</name>